<organism evidence="1">
    <name type="scientific">Arion vulgaris</name>
    <dbReference type="NCBI Taxonomy" id="1028688"/>
    <lineage>
        <taxon>Eukaryota</taxon>
        <taxon>Metazoa</taxon>
        <taxon>Spiralia</taxon>
        <taxon>Lophotrochozoa</taxon>
        <taxon>Mollusca</taxon>
        <taxon>Gastropoda</taxon>
        <taxon>Heterobranchia</taxon>
        <taxon>Euthyneura</taxon>
        <taxon>Panpulmonata</taxon>
        <taxon>Eupulmonata</taxon>
        <taxon>Stylommatophora</taxon>
        <taxon>Helicina</taxon>
        <taxon>Arionoidea</taxon>
        <taxon>Arionidae</taxon>
        <taxon>Arion</taxon>
    </lineage>
</organism>
<proteinExistence type="predicted"/>
<feature type="non-terminal residue" evidence="1">
    <location>
        <position position="1"/>
    </location>
</feature>
<dbReference type="EMBL" id="HACG01013271">
    <property type="protein sequence ID" value="CEK60136.1"/>
    <property type="molecule type" value="Transcribed_RNA"/>
</dbReference>
<evidence type="ECO:0000313" key="1">
    <source>
        <dbReference type="EMBL" id="CEK60136.1"/>
    </source>
</evidence>
<gene>
    <name evidence="1" type="primary">ORF38511</name>
</gene>
<sequence>KNQHFLKCRAELDSVNSERNKLNDLCQHYSSVISDLNDQLAGFEDEKKNVLDSLRRGTNELTFAKEREDRIKSELEAAQS</sequence>
<feature type="non-terminal residue" evidence="1">
    <location>
        <position position="80"/>
    </location>
</feature>
<dbReference type="AlphaFoldDB" id="A0A0B6YWL7"/>
<accession>A0A0B6YWL7</accession>
<dbReference type="PANTHER" id="PTHR37476:SF1">
    <property type="entry name" value="COILED-COIL DOMAIN-CONTAINING PROTEIN 171"/>
    <property type="match status" value="1"/>
</dbReference>
<reference evidence="1" key="1">
    <citation type="submission" date="2014-12" db="EMBL/GenBank/DDBJ databases">
        <title>Insight into the proteome of Arion vulgaris.</title>
        <authorList>
            <person name="Aradska J."/>
            <person name="Bulat T."/>
            <person name="Smidak R."/>
            <person name="Sarate P."/>
            <person name="Gangsoo J."/>
            <person name="Sialana F."/>
            <person name="Bilban M."/>
            <person name="Lubec G."/>
        </authorList>
    </citation>
    <scope>NUCLEOTIDE SEQUENCE</scope>
    <source>
        <tissue evidence="1">Skin</tissue>
    </source>
</reference>
<name>A0A0B6YWL7_9EUPU</name>
<dbReference type="PANTHER" id="PTHR37476">
    <property type="entry name" value="COILED-COIL DOMAIN-CONTAINING PROTEIN 171"/>
    <property type="match status" value="1"/>
</dbReference>
<protein>
    <submittedName>
        <fullName evidence="1">Uncharacterized protein</fullName>
    </submittedName>
</protein>